<feature type="compositionally biased region" description="Basic and acidic residues" evidence="1">
    <location>
        <begin position="22"/>
        <end position="37"/>
    </location>
</feature>
<organism evidence="2 3">
    <name type="scientific">Odynerus spinipes</name>
    <dbReference type="NCBI Taxonomy" id="1348599"/>
    <lineage>
        <taxon>Eukaryota</taxon>
        <taxon>Metazoa</taxon>
        <taxon>Ecdysozoa</taxon>
        <taxon>Arthropoda</taxon>
        <taxon>Hexapoda</taxon>
        <taxon>Insecta</taxon>
        <taxon>Pterygota</taxon>
        <taxon>Neoptera</taxon>
        <taxon>Endopterygota</taxon>
        <taxon>Hymenoptera</taxon>
        <taxon>Apocrita</taxon>
        <taxon>Aculeata</taxon>
        <taxon>Vespoidea</taxon>
        <taxon>Vespidae</taxon>
        <taxon>Eumeninae</taxon>
        <taxon>Odynerus</taxon>
    </lineage>
</organism>
<reference evidence="2" key="1">
    <citation type="submission" date="2021-08" db="EMBL/GenBank/DDBJ databases">
        <authorList>
            <person name="Misof B."/>
            <person name="Oliver O."/>
            <person name="Podsiadlowski L."/>
            <person name="Donath A."/>
            <person name="Peters R."/>
            <person name="Mayer C."/>
            <person name="Rust J."/>
            <person name="Gunkel S."/>
            <person name="Lesny P."/>
            <person name="Martin S."/>
            <person name="Oeyen J.P."/>
            <person name="Petersen M."/>
            <person name="Panagiotis P."/>
            <person name="Wilbrandt J."/>
            <person name="Tanja T."/>
        </authorList>
    </citation>
    <scope>NUCLEOTIDE SEQUENCE</scope>
    <source>
        <strain evidence="2">GBR_01_08_01A</strain>
        <tissue evidence="2">Thorax + abdomen</tissue>
    </source>
</reference>
<evidence type="ECO:0000313" key="2">
    <source>
        <dbReference type="EMBL" id="KAK2575508.1"/>
    </source>
</evidence>
<protein>
    <submittedName>
        <fullName evidence="2">Uncharacterized protein</fullName>
    </submittedName>
</protein>
<sequence length="78" mass="8823">MPIFGCTKENNCRRDAYLRAKERAQRDKERKRQEKLASKGLASSNRIEGKETSEGAIREASSEQPRQVSGDVAQLQDN</sequence>
<comment type="caution">
    <text evidence="2">The sequence shown here is derived from an EMBL/GenBank/DDBJ whole genome shotgun (WGS) entry which is preliminary data.</text>
</comment>
<dbReference type="EMBL" id="JAIFRP010004413">
    <property type="protein sequence ID" value="KAK2575508.1"/>
    <property type="molecule type" value="Genomic_DNA"/>
</dbReference>
<feature type="compositionally biased region" description="Basic and acidic residues" evidence="1">
    <location>
        <begin position="47"/>
        <end position="61"/>
    </location>
</feature>
<gene>
    <name evidence="2" type="ORF">KPH14_011229</name>
</gene>
<feature type="region of interest" description="Disordered" evidence="1">
    <location>
        <begin position="22"/>
        <end position="78"/>
    </location>
</feature>
<name>A0AAD9VI48_9HYME</name>
<evidence type="ECO:0000313" key="3">
    <source>
        <dbReference type="Proteomes" id="UP001258017"/>
    </source>
</evidence>
<keyword evidence="3" id="KW-1185">Reference proteome</keyword>
<dbReference type="AlphaFoldDB" id="A0AAD9VI48"/>
<accession>A0AAD9VI48</accession>
<proteinExistence type="predicted"/>
<evidence type="ECO:0000256" key="1">
    <source>
        <dbReference type="SAM" id="MobiDB-lite"/>
    </source>
</evidence>
<dbReference type="Proteomes" id="UP001258017">
    <property type="component" value="Unassembled WGS sequence"/>
</dbReference>
<reference evidence="2" key="2">
    <citation type="journal article" date="2023" name="Commun. Biol.">
        <title>Intrasexual cuticular hydrocarbon dimorphism in a wasp sheds light on hydrocarbon biosynthesis genes in Hymenoptera.</title>
        <authorList>
            <person name="Moris V.C."/>
            <person name="Podsiadlowski L."/>
            <person name="Martin S."/>
            <person name="Oeyen J.P."/>
            <person name="Donath A."/>
            <person name="Petersen M."/>
            <person name="Wilbrandt J."/>
            <person name="Misof B."/>
            <person name="Liedtke D."/>
            <person name="Thamm M."/>
            <person name="Scheiner R."/>
            <person name="Schmitt T."/>
            <person name="Niehuis O."/>
        </authorList>
    </citation>
    <scope>NUCLEOTIDE SEQUENCE</scope>
    <source>
        <strain evidence="2">GBR_01_08_01A</strain>
    </source>
</reference>